<proteinExistence type="predicted"/>
<accession>A0A919IR24</accession>
<evidence type="ECO:0000313" key="2">
    <source>
        <dbReference type="EMBL" id="GID69717.1"/>
    </source>
</evidence>
<evidence type="ECO:0000256" key="1">
    <source>
        <dbReference type="SAM" id="MobiDB-lite"/>
    </source>
</evidence>
<reference evidence="2" key="1">
    <citation type="submission" date="2021-01" db="EMBL/GenBank/DDBJ databases">
        <title>Whole genome shotgun sequence of Actinoplanes cyaneus NBRC 14990.</title>
        <authorList>
            <person name="Komaki H."/>
            <person name="Tamura T."/>
        </authorList>
    </citation>
    <scope>NUCLEOTIDE SEQUENCE</scope>
    <source>
        <strain evidence="2">NBRC 14990</strain>
    </source>
</reference>
<sequence>MSQGYPSFPSWDPVQPEGYAPPPAVTYSPPPAADYAPPVTQLLPPAPDFPATWSTAESGHGTATVAVTMRYAPIAFLFGLVKPVLTIDGQRVRAGWKRRVVVPVDPGSHLVHVHVPFLIPPRAGEADLPVELAPGQSASLEYRAPLVTFMRGALGAAPQRYPGVAAAVAVNAVAVTALLAGGLLGFTNVGARPGFALPAASTPSAAPEPEAPPFPVAPTGPAVPKFPESSQGAGGAGPAFRDDAPGRKVAGATFQRGDATATAGSRGWPFAFRIPGAWRCVPGKVDLPKADAVVCFDKKTEKNERAGIILRVCPSACDAADRQQLDKDWFVNTSGLRRADAGTRFRQTAKNGAGKYQLELSHFFTDPASGVKYQVGVDARTDPARKATAQKVVNDVLSQTTF</sequence>
<protein>
    <submittedName>
        <fullName evidence="2">Uncharacterized protein</fullName>
    </submittedName>
</protein>
<dbReference type="RefSeq" id="WP_203752498.1">
    <property type="nucleotide sequence ID" value="NZ_BAAAUC010000020.1"/>
</dbReference>
<feature type="region of interest" description="Disordered" evidence="1">
    <location>
        <begin position="200"/>
        <end position="246"/>
    </location>
</feature>
<dbReference type="AlphaFoldDB" id="A0A919IR24"/>
<feature type="compositionally biased region" description="Pro residues" evidence="1">
    <location>
        <begin position="209"/>
        <end position="218"/>
    </location>
</feature>
<evidence type="ECO:0000313" key="3">
    <source>
        <dbReference type="Proteomes" id="UP000619479"/>
    </source>
</evidence>
<gene>
    <name evidence="2" type="ORF">Acy02nite_75980</name>
</gene>
<dbReference type="EMBL" id="BOMH01000066">
    <property type="protein sequence ID" value="GID69717.1"/>
    <property type="molecule type" value="Genomic_DNA"/>
</dbReference>
<dbReference type="Proteomes" id="UP000619479">
    <property type="component" value="Unassembled WGS sequence"/>
</dbReference>
<organism evidence="2 3">
    <name type="scientific">Actinoplanes cyaneus</name>
    <dbReference type="NCBI Taxonomy" id="52696"/>
    <lineage>
        <taxon>Bacteria</taxon>
        <taxon>Bacillati</taxon>
        <taxon>Actinomycetota</taxon>
        <taxon>Actinomycetes</taxon>
        <taxon>Micromonosporales</taxon>
        <taxon>Micromonosporaceae</taxon>
        <taxon>Actinoplanes</taxon>
    </lineage>
</organism>
<keyword evidence="3" id="KW-1185">Reference proteome</keyword>
<name>A0A919IR24_9ACTN</name>
<comment type="caution">
    <text evidence="2">The sequence shown here is derived from an EMBL/GenBank/DDBJ whole genome shotgun (WGS) entry which is preliminary data.</text>
</comment>